<accession>A0A2M4DPA0</accession>
<evidence type="ECO:0000259" key="5">
    <source>
        <dbReference type="SMART" id="SM01210"/>
    </source>
</evidence>
<evidence type="ECO:0000256" key="3">
    <source>
        <dbReference type="ARBA" id="ARBA00042864"/>
    </source>
</evidence>
<dbReference type="SUPFAM" id="SSF51246">
    <property type="entry name" value="Rudiment single hybrid motif"/>
    <property type="match status" value="1"/>
</dbReference>
<dbReference type="SMART" id="SM01210">
    <property type="entry name" value="GARS_C"/>
    <property type="match status" value="1"/>
</dbReference>
<dbReference type="GO" id="GO:0009113">
    <property type="term" value="P:purine nucleobase biosynthetic process"/>
    <property type="evidence" value="ECO:0007669"/>
    <property type="project" value="InterPro"/>
</dbReference>
<dbReference type="InterPro" id="IPR020560">
    <property type="entry name" value="PRibGlycinamide_synth_C-dom"/>
</dbReference>
<dbReference type="Pfam" id="PF02843">
    <property type="entry name" value="GARS_C"/>
    <property type="match status" value="1"/>
</dbReference>
<evidence type="ECO:0000313" key="6">
    <source>
        <dbReference type="EMBL" id="MBW79384.1"/>
    </source>
</evidence>
<sequence length="107" mass="11948">MRYQRLAIYQRLSMGFHVSSYIIFFFLPLTFAGLAEVSARPDHLVFHSGVARNDRGDFVTNGGRVLIGVVLDSDLKRAAALATDACSTIQFDGSQHRRDIAQKAFKQ</sequence>
<keyword evidence="4" id="KW-0812">Transmembrane</keyword>
<dbReference type="InterPro" id="IPR000115">
    <property type="entry name" value="PRibGlycinamide_synth"/>
</dbReference>
<dbReference type="PANTHER" id="PTHR43472">
    <property type="entry name" value="PHOSPHORIBOSYLAMINE--GLYCINE LIGASE"/>
    <property type="match status" value="1"/>
</dbReference>
<name>A0A2M4DPA0_ANODA</name>
<reference evidence="6" key="1">
    <citation type="submission" date="2018-01" db="EMBL/GenBank/DDBJ databases">
        <title>An insight into the sialome of Amazonian anophelines.</title>
        <authorList>
            <person name="Ribeiro J.M."/>
            <person name="Scarpassa V."/>
            <person name="Calvo E."/>
        </authorList>
    </citation>
    <scope>NUCLEOTIDE SEQUENCE</scope>
</reference>
<dbReference type="VEuPathDB" id="VectorBase:ADAC006766"/>
<dbReference type="EMBL" id="GGFL01015206">
    <property type="protein sequence ID" value="MBW79384.1"/>
    <property type="molecule type" value="Transcribed_RNA"/>
</dbReference>
<keyword evidence="4" id="KW-0472">Membrane</keyword>
<dbReference type="PANTHER" id="PTHR43472:SF1">
    <property type="entry name" value="PHOSPHORIBOSYLAMINE--GLYCINE LIGASE, CHLOROPLASTIC"/>
    <property type="match status" value="1"/>
</dbReference>
<evidence type="ECO:0000256" key="1">
    <source>
        <dbReference type="ARBA" id="ARBA00038345"/>
    </source>
</evidence>
<evidence type="ECO:0000256" key="2">
    <source>
        <dbReference type="ARBA" id="ARBA00042242"/>
    </source>
</evidence>
<organism evidence="6">
    <name type="scientific">Anopheles darlingi</name>
    <name type="common">Mosquito</name>
    <dbReference type="NCBI Taxonomy" id="43151"/>
    <lineage>
        <taxon>Eukaryota</taxon>
        <taxon>Metazoa</taxon>
        <taxon>Ecdysozoa</taxon>
        <taxon>Arthropoda</taxon>
        <taxon>Hexapoda</taxon>
        <taxon>Insecta</taxon>
        <taxon>Pterygota</taxon>
        <taxon>Neoptera</taxon>
        <taxon>Endopterygota</taxon>
        <taxon>Diptera</taxon>
        <taxon>Nematocera</taxon>
        <taxon>Culicoidea</taxon>
        <taxon>Culicidae</taxon>
        <taxon>Anophelinae</taxon>
        <taxon>Anopheles</taxon>
    </lineage>
</organism>
<protein>
    <recommendedName>
        <fullName evidence="2">Glycinamide ribonucleotide synthetase</fullName>
    </recommendedName>
    <alternativeName>
        <fullName evidence="3">Phosphoribosylglycinamide synthetase</fullName>
    </alternativeName>
</protein>
<comment type="similarity">
    <text evidence="1">Belongs to the GARS family.</text>
</comment>
<dbReference type="GO" id="GO:0004637">
    <property type="term" value="F:phosphoribosylamine-glycine ligase activity"/>
    <property type="evidence" value="ECO:0007669"/>
    <property type="project" value="InterPro"/>
</dbReference>
<feature type="transmembrane region" description="Helical" evidence="4">
    <location>
        <begin position="12"/>
        <end position="35"/>
    </location>
</feature>
<keyword evidence="4" id="KW-1133">Transmembrane helix</keyword>
<feature type="domain" description="Phosphoribosylglycinamide synthetase C-domain" evidence="5">
    <location>
        <begin position="32"/>
        <end position="105"/>
    </location>
</feature>
<dbReference type="InterPro" id="IPR037123">
    <property type="entry name" value="PRibGlycinamide_synth_C_sf"/>
</dbReference>
<dbReference type="VEuPathDB" id="VectorBase:ADAR2_005657"/>
<proteinExistence type="inferred from homology"/>
<evidence type="ECO:0000256" key="4">
    <source>
        <dbReference type="SAM" id="Phobius"/>
    </source>
</evidence>
<dbReference type="AlphaFoldDB" id="A0A2M4DPA0"/>
<dbReference type="Gene3D" id="3.90.600.10">
    <property type="entry name" value="Phosphoribosylglycinamide synthetase, C-terminal domain"/>
    <property type="match status" value="1"/>
</dbReference>
<dbReference type="InterPro" id="IPR011054">
    <property type="entry name" value="Rudment_hybrid_motif"/>
</dbReference>